<protein>
    <recommendedName>
        <fullName evidence="4">Secreted protein</fullName>
    </recommendedName>
</protein>
<dbReference type="STRING" id="215743.ROSMUCSMR3_01190"/>
<sequence length="94" mass="9977">MILRASAVISALALACLGAPAMAQSAKVYAYESKANYCPAGLQPVTISGVICCGEPNQTQSYQQAMRHPVTKVRHRSYTATSHLNCPEGAKGCY</sequence>
<dbReference type="PATRIC" id="fig|1288298.3.peg.1954"/>
<feature type="signal peptide" evidence="1">
    <location>
        <begin position="1"/>
        <end position="23"/>
    </location>
</feature>
<dbReference type="HOGENOM" id="CLU_185322_0_0_5"/>
<dbReference type="EMBL" id="AONH01000010">
    <property type="protein sequence ID" value="KGM88242.1"/>
    <property type="molecule type" value="Genomic_DNA"/>
</dbReference>
<feature type="chain" id="PRO_5001962802" description="Secreted protein" evidence="1">
    <location>
        <begin position="24"/>
        <end position="94"/>
    </location>
</feature>
<dbReference type="eggNOG" id="ENOG503473H">
    <property type="taxonomic scope" value="Bacteria"/>
</dbReference>
<reference evidence="2 3" key="1">
    <citation type="submission" date="2013-01" db="EMBL/GenBank/DDBJ databases">
        <authorList>
            <person name="Fiebig A."/>
            <person name="Goeker M."/>
            <person name="Klenk H.-P.P."/>
        </authorList>
    </citation>
    <scope>NUCLEOTIDE SEQUENCE [LARGE SCALE GENOMIC DNA]</scope>
    <source>
        <strain evidence="2 3">DSM 17069</strain>
    </source>
</reference>
<dbReference type="AlphaFoldDB" id="A0A0A0HK76"/>
<accession>A0A0A0HK76</accession>
<gene>
    <name evidence="2" type="ORF">rosmuc_01937</name>
</gene>
<comment type="caution">
    <text evidence="2">The sequence shown here is derived from an EMBL/GenBank/DDBJ whole genome shotgun (WGS) entry which is preliminary data.</text>
</comment>
<evidence type="ECO:0000256" key="1">
    <source>
        <dbReference type="SAM" id="SignalP"/>
    </source>
</evidence>
<name>A0A0A0HK76_9RHOB</name>
<dbReference type="RefSeq" id="WP_052115311.1">
    <property type="nucleotide sequence ID" value="NZ_KN293979.1"/>
</dbReference>
<dbReference type="Proteomes" id="UP000030021">
    <property type="component" value="Unassembled WGS sequence"/>
</dbReference>
<dbReference type="PROSITE" id="PS51257">
    <property type="entry name" value="PROKAR_LIPOPROTEIN"/>
    <property type="match status" value="1"/>
</dbReference>
<evidence type="ECO:0000313" key="2">
    <source>
        <dbReference type="EMBL" id="KGM88242.1"/>
    </source>
</evidence>
<proteinExistence type="predicted"/>
<dbReference type="OrthoDB" id="7875085at2"/>
<organism evidence="2 3">
    <name type="scientific">Roseovarius mucosus DSM 17069</name>
    <dbReference type="NCBI Taxonomy" id="1288298"/>
    <lineage>
        <taxon>Bacteria</taxon>
        <taxon>Pseudomonadati</taxon>
        <taxon>Pseudomonadota</taxon>
        <taxon>Alphaproteobacteria</taxon>
        <taxon>Rhodobacterales</taxon>
        <taxon>Roseobacteraceae</taxon>
        <taxon>Roseovarius</taxon>
    </lineage>
</organism>
<keyword evidence="1" id="KW-0732">Signal</keyword>
<evidence type="ECO:0000313" key="3">
    <source>
        <dbReference type="Proteomes" id="UP000030021"/>
    </source>
</evidence>
<evidence type="ECO:0008006" key="4">
    <source>
        <dbReference type="Google" id="ProtNLM"/>
    </source>
</evidence>